<comment type="similarity">
    <text evidence="1 2">Belongs to the serpin family.</text>
</comment>
<dbReference type="AlphaFoldDB" id="A0A1D1XSB9"/>
<dbReference type="SMART" id="SM00093">
    <property type="entry name" value="SERPIN"/>
    <property type="match status" value="1"/>
</dbReference>
<organism evidence="5">
    <name type="scientific">Anthurium amnicola</name>
    <dbReference type="NCBI Taxonomy" id="1678845"/>
    <lineage>
        <taxon>Eukaryota</taxon>
        <taxon>Viridiplantae</taxon>
        <taxon>Streptophyta</taxon>
        <taxon>Embryophyta</taxon>
        <taxon>Tracheophyta</taxon>
        <taxon>Spermatophyta</taxon>
        <taxon>Magnoliopsida</taxon>
        <taxon>Liliopsida</taxon>
        <taxon>Araceae</taxon>
        <taxon>Pothoideae</taxon>
        <taxon>Potheae</taxon>
        <taxon>Anthurium</taxon>
    </lineage>
</organism>
<feature type="non-terminal residue" evidence="5">
    <location>
        <position position="1"/>
    </location>
</feature>
<dbReference type="SUPFAM" id="SSF56574">
    <property type="entry name" value="Serpins"/>
    <property type="match status" value="1"/>
</dbReference>
<dbReference type="InterPro" id="IPR042185">
    <property type="entry name" value="Serpin_sf_2"/>
</dbReference>
<dbReference type="Gene3D" id="2.30.39.10">
    <property type="entry name" value="Alpha-1-antitrypsin, domain 1"/>
    <property type="match status" value="1"/>
</dbReference>
<evidence type="ECO:0000313" key="5">
    <source>
        <dbReference type="EMBL" id="JAT45289.1"/>
    </source>
</evidence>
<evidence type="ECO:0000256" key="2">
    <source>
        <dbReference type="RuleBase" id="RU000411"/>
    </source>
</evidence>
<reference evidence="5" key="1">
    <citation type="submission" date="2015-07" db="EMBL/GenBank/DDBJ databases">
        <title>Transcriptome Assembly of Anthurium amnicola.</title>
        <authorList>
            <person name="Suzuki J."/>
        </authorList>
    </citation>
    <scope>NUCLEOTIDE SEQUENCE</scope>
</reference>
<dbReference type="PANTHER" id="PTHR11461">
    <property type="entry name" value="SERINE PROTEASE INHIBITOR, SERPIN"/>
    <property type="match status" value="1"/>
</dbReference>
<dbReference type="CDD" id="cd02043">
    <property type="entry name" value="serpinP_plants"/>
    <property type="match status" value="1"/>
</dbReference>
<feature type="region of interest" description="Disordered" evidence="3">
    <location>
        <begin position="127"/>
        <end position="154"/>
    </location>
</feature>
<protein>
    <submittedName>
        <fullName evidence="5">Serpin-ZXA</fullName>
    </submittedName>
</protein>
<dbReference type="GO" id="GO:0005615">
    <property type="term" value="C:extracellular space"/>
    <property type="evidence" value="ECO:0007669"/>
    <property type="project" value="InterPro"/>
</dbReference>
<feature type="compositionally biased region" description="Polar residues" evidence="3">
    <location>
        <begin position="127"/>
        <end position="144"/>
    </location>
</feature>
<dbReference type="PANTHER" id="PTHR11461:SF203">
    <property type="entry name" value="SERPIN-Z12-RELATED"/>
    <property type="match status" value="1"/>
</dbReference>
<dbReference type="EMBL" id="GDJX01022647">
    <property type="protein sequence ID" value="JAT45289.1"/>
    <property type="molecule type" value="Transcribed_RNA"/>
</dbReference>
<evidence type="ECO:0000259" key="4">
    <source>
        <dbReference type="SMART" id="SM00093"/>
    </source>
</evidence>
<evidence type="ECO:0000256" key="1">
    <source>
        <dbReference type="ARBA" id="ARBA00009500"/>
    </source>
</evidence>
<sequence>RGCPGSATRSALRHVLSPPRPLQLRTETRLRVKTRLGSGRSPAMSTNDEPRPPPPSGWADPLMGLVLQVGLPQEPANFVFSPVSIRLALSLIAAGAAGKTLDQMVAFLGTSPTSEGLQSSSARLVNSVLSNPGSGDPSDVQTDHSVPLSAKRRRRWGPSPRVSLASGVWVDQSLPLKPSFEDVAASIYRAQSKSVDFQTQPRAAADEVNAWVEKATNGLIRELVPHESIGPSTRLVLATALYFGVAWEEPFSHRRTRTADFHLLDGTSVQVPFMTIPERQYVAVHHGFKVLKLLYHRGVEEPPRRQFSMCLFLPDETCGLAGLAEKVAADPDFVHRHVPGSKVKVGKYGIPKFKISFQFEASDAMTRLGLELPFSPSEAELTEMVVLPPSASSAGEKLHVAKFFHRASVEVQEEGTEAAAAATGVVYRRCGHWDQPVDFVADHPFLFVIREEESREILFLGYVMDPSSRG</sequence>
<feature type="domain" description="Serpin" evidence="4">
    <location>
        <begin position="63"/>
        <end position="466"/>
    </location>
</feature>
<dbReference type="InterPro" id="IPR036186">
    <property type="entry name" value="Serpin_sf"/>
</dbReference>
<dbReference type="InterPro" id="IPR023795">
    <property type="entry name" value="Serpin_CS"/>
</dbReference>
<proteinExistence type="inferred from homology"/>
<dbReference type="InterPro" id="IPR042178">
    <property type="entry name" value="Serpin_sf_1"/>
</dbReference>
<dbReference type="PROSITE" id="PS00284">
    <property type="entry name" value="SERPIN"/>
    <property type="match status" value="1"/>
</dbReference>
<dbReference type="Pfam" id="PF00079">
    <property type="entry name" value="Serpin"/>
    <property type="match status" value="1"/>
</dbReference>
<dbReference type="InterPro" id="IPR000215">
    <property type="entry name" value="Serpin_fam"/>
</dbReference>
<accession>A0A1D1XSB9</accession>
<dbReference type="InterPro" id="IPR023796">
    <property type="entry name" value="Serpin_dom"/>
</dbReference>
<dbReference type="Gene3D" id="3.30.497.10">
    <property type="entry name" value="Antithrombin, subunit I, domain 2"/>
    <property type="match status" value="1"/>
</dbReference>
<evidence type="ECO:0000256" key="3">
    <source>
        <dbReference type="SAM" id="MobiDB-lite"/>
    </source>
</evidence>
<gene>
    <name evidence="5" type="primary">Os03g0610650_0</name>
    <name evidence="5" type="ORF">g.86563</name>
</gene>
<dbReference type="GO" id="GO:0004867">
    <property type="term" value="F:serine-type endopeptidase inhibitor activity"/>
    <property type="evidence" value="ECO:0007669"/>
    <property type="project" value="InterPro"/>
</dbReference>
<name>A0A1D1XSB9_9ARAE</name>
<feature type="region of interest" description="Disordered" evidence="3">
    <location>
        <begin position="1"/>
        <end position="59"/>
    </location>
</feature>